<dbReference type="AlphaFoldDB" id="Q2V0Z0"/>
<reference evidence="1" key="2">
    <citation type="journal article" date="1989" name="Antimicrob. Agents Chemother.">
        <title>Organization of complex transposon Tn2610 carrying two copies of tnpA and tnpR.</title>
        <authorList>
            <person name="Yamamoto T."/>
        </authorList>
    </citation>
    <scope>NUCLEOTIDE SEQUENCE</scope>
</reference>
<protein>
    <submittedName>
        <fullName evidence="1">Uncharacterized protein</fullName>
    </submittedName>
</protein>
<sequence length="68" mass="7097">MKTKTKEALCPSHNSGYMATLRSAQIGFLRSPTSGTRGTLGAISPRGALALRAAHRAAKKLETNTGGK</sequence>
<dbReference type="EMBL" id="AB207867">
    <property type="protein sequence ID" value="BAE54318.1"/>
    <property type="molecule type" value="Genomic_DNA"/>
</dbReference>
<accession>Q2V0Z0</accession>
<reference evidence="1" key="3">
    <citation type="submission" date="2005-03" db="EMBL/GenBank/DDBJ databases">
        <title>Sequential Organization of a Mosaic Transposon Tn2610 Made Up of Two Transposition Modules and Three Integrons.</title>
        <authorList>
            <person name="Takaya A."/>
            <person name="Watanabe M."/>
            <person name="Yamamoto T."/>
        </authorList>
    </citation>
    <scope>NUCLEOTIDE SEQUENCE</scope>
</reference>
<reference evidence="1" key="1">
    <citation type="journal article" date="1983" name="Mol. Gen. Genet.">
        <title>Tn2610, a transposon involved in the spread of the carbenicillin-hydrolyzing beta-lactamase gene.</title>
        <authorList>
            <person name="Yamamoto T."/>
            <person name="Watanabe M."/>
            <person name="Matsumoto K."/>
            <person name="Sawai T."/>
        </authorList>
    </citation>
    <scope>NUCLEOTIDE SEQUENCE</scope>
</reference>
<proteinExistence type="predicted"/>
<evidence type="ECO:0000313" key="1">
    <source>
        <dbReference type="EMBL" id="BAE54318.1"/>
    </source>
</evidence>
<organism evidence="1">
    <name type="scientific">Escherichia coli</name>
    <dbReference type="NCBI Taxonomy" id="562"/>
    <lineage>
        <taxon>Bacteria</taxon>
        <taxon>Pseudomonadati</taxon>
        <taxon>Pseudomonadota</taxon>
        <taxon>Gammaproteobacteria</taxon>
        <taxon>Enterobacterales</taxon>
        <taxon>Enterobacteriaceae</taxon>
        <taxon>Escherichia</taxon>
    </lineage>
</organism>
<name>Q2V0Z0_ECOLX</name>